<organism evidence="1">
    <name type="scientific">Rhizophora mucronata</name>
    <name type="common">Asiatic mangrove</name>
    <dbReference type="NCBI Taxonomy" id="61149"/>
    <lineage>
        <taxon>Eukaryota</taxon>
        <taxon>Viridiplantae</taxon>
        <taxon>Streptophyta</taxon>
        <taxon>Embryophyta</taxon>
        <taxon>Tracheophyta</taxon>
        <taxon>Spermatophyta</taxon>
        <taxon>Magnoliopsida</taxon>
        <taxon>eudicotyledons</taxon>
        <taxon>Gunneridae</taxon>
        <taxon>Pentapetalae</taxon>
        <taxon>rosids</taxon>
        <taxon>fabids</taxon>
        <taxon>Malpighiales</taxon>
        <taxon>Rhizophoraceae</taxon>
        <taxon>Rhizophora</taxon>
    </lineage>
</organism>
<proteinExistence type="predicted"/>
<name>A0A2P2KQ65_RHIMU</name>
<sequence length="18" mass="2127">MLKEFLVGCATLLMSHWF</sequence>
<dbReference type="EMBL" id="GGEC01027362">
    <property type="protein sequence ID" value="MBX07846.1"/>
    <property type="molecule type" value="Transcribed_RNA"/>
</dbReference>
<accession>A0A2P2KQ65</accession>
<evidence type="ECO:0000313" key="1">
    <source>
        <dbReference type="EMBL" id="MBX07846.1"/>
    </source>
</evidence>
<protein>
    <submittedName>
        <fullName evidence="1">Uncharacterized protein</fullName>
    </submittedName>
</protein>
<reference evidence="1" key="1">
    <citation type="submission" date="2018-02" db="EMBL/GenBank/DDBJ databases">
        <title>Rhizophora mucronata_Transcriptome.</title>
        <authorList>
            <person name="Meera S.P."/>
            <person name="Sreeshan A."/>
            <person name="Augustine A."/>
        </authorList>
    </citation>
    <scope>NUCLEOTIDE SEQUENCE</scope>
    <source>
        <tissue evidence="1">Leaf</tissue>
    </source>
</reference>
<dbReference type="AlphaFoldDB" id="A0A2P2KQ65"/>